<keyword evidence="1" id="KW-0946">Virion</keyword>
<sequence length="122" mass="13734">MLSERDVCFDVVKDLKYLSFMETVLGGEASPDLKPLFLSQLQDHQQLQTQFLRLMEQRNWYPRVPGDWAYNEPYTFQGMPVQAAAFGQAATTPAWQATQPAGGSLGGAQALQALQQNLREQR</sequence>
<dbReference type="EMBL" id="CP141615">
    <property type="protein sequence ID" value="WRP18005.1"/>
    <property type="molecule type" value="Genomic_DNA"/>
</dbReference>
<gene>
    <name evidence="1" type="ORF">U7230_03075</name>
</gene>
<protein>
    <submittedName>
        <fullName evidence="1">Spore coat protein</fullName>
    </submittedName>
</protein>
<proteinExistence type="predicted"/>
<name>A0ABZ1BZL7_9FIRM</name>
<dbReference type="Proteomes" id="UP001332192">
    <property type="component" value="Chromosome"/>
</dbReference>
<dbReference type="RefSeq" id="WP_324717276.1">
    <property type="nucleotide sequence ID" value="NZ_CP141615.1"/>
</dbReference>
<evidence type="ECO:0000313" key="2">
    <source>
        <dbReference type="Proteomes" id="UP001332192"/>
    </source>
</evidence>
<reference evidence="1 2" key="1">
    <citation type="journal article" date="2024" name="Front. Microbiol.">
        <title>Novel thermophilic genera Geochorda gen. nov. and Carboxydochorda gen. nov. from the deep terrestrial subsurface reveal the ecophysiological diversity in the class Limnochordia.</title>
        <authorList>
            <person name="Karnachuk O.V."/>
            <person name="Lukina A.P."/>
            <person name="Avakyan M.R."/>
            <person name="Kadnikov V.V."/>
            <person name="Begmatov S."/>
            <person name="Beletsky A.V."/>
            <person name="Vlasova K.G."/>
            <person name="Novikov A.A."/>
            <person name="Shcherbakova V.A."/>
            <person name="Mardanov A.V."/>
            <person name="Ravin N.V."/>
        </authorList>
    </citation>
    <scope>NUCLEOTIDE SEQUENCE [LARGE SCALE GENOMIC DNA]</scope>
    <source>
        <strain evidence="1 2">L945</strain>
    </source>
</reference>
<accession>A0ABZ1BZL7</accession>
<keyword evidence="2" id="KW-1185">Reference proteome</keyword>
<organism evidence="1 2">
    <name type="scientific">Carboxydichorda subterranea</name>
    <dbReference type="NCBI Taxonomy" id="3109565"/>
    <lineage>
        <taxon>Bacteria</taxon>
        <taxon>Bacillati</taxon>
        <taxon>Bacillota</taxon>
        <taxon>Limnochordia</taxon>
        <taxon>Limnochordales</taxon>
        <taxon>Geochordaceae</taxon>
        <taxon>Carboxydichorda</taxon>
    </lineage>
</organism>
<keyword evidence="1" id="KW-0167">Capsid protein</keyword>
<evidence type="ECO:0000313" key="1">
    <source>
        <dbReference type="EMBL" id="WRP18005.1"/>
    </source>
</evidence>